<feature type="binding site" evidence="13">
    <location>
        <position position="105"/>
    </location>
    <ligand>
        <name>NADPH</name>
        <dbReference type="ChEBI" id="CHEBI:57783"/>
    </ligand>
</feature>
<dbReference type="SUPFAM" id="SSF51735">
    <property type="entry name" value="NAD(P)-binding Rossmann-fold domains"/>
    <property type="match status" value="1"/>
</dbReference>
<organism evidence="20 21">
    <name type="scientific">Candidatus Aquitaenariimonas noxiae</name>
    <dbReference type="NCBI Taxonomy" id="1974741"/>
    <lineage>
        <taxon>Bacteria</taxon>
        <taxon>Pseudomonadati</taxon>
        <taxon>Candidatus Omnitrophota</taxon>
        <taxon>Candidatus Aquitaenariimonas</taxon>
    </lineage>
</organism>
<evidence type="ECO:0000256" key="9">
    <source>
        <dbReference type="ARBA" id="ARBA00052716"/>
    </source>
</evidence>
<evidence type="ECO:0000313" key="20">
    <source>
        <dbReference type="EMBL" id="PIU42333.1"/>
    </source>
</evidence>
<feature type="binding site" evidence="13">
    <location>
        <position position="252"/>
    </location>
    <ligand>
        <name>sn-glycerol 3-phosphate</name>
        <dbReference type="ChEBI" id="CHEBI:57597"/>
    </ligand>
</feature>
<name>A0A2J0L2L1_9BACT</name>
<feature type="binding site" evidence="16">
    <location>
        <position position="137"/>
    </location>
    <ligand>
        <name>NAD(+)</name>
        <dbReference type="ChEBI" id="CHEBI:57540"/>
    </ligand>
</feature>
<evidence type="ECO:0000256" key="8">
    <source>
        <dbReference type="ARBA" id="ARBA00023264"/>
    </source>
</evidence>
<comment type="caution">
    <text evidence="13">Lacks conserved residue(s) required for the propagation of feature annotation.</text>
</comment>
<evidence type="ECO:0000256" key="10">
    <source>
        <dbReference type="ARBA" id="ARBA00066687"/>
    </source>
</evidence>
<dbReference type="Pfam" id="PF01210">
    <property type="entry name" value="NAD_Gly3P_dh_N"/>
    <property type="match status" value="1"/>
</dbReference>
<feature type="binding site" evidence="13">
    <location>
        <position position="252"/>
    </location>
    <ligand>
        <name>NADPH</name>
        <dbReference type="ChEBI" id="CHEBI:57783"/>
    </ligand>
</feature>
<dbReference type="AlphaFoldDB" id="A0A2J0L2L1"/>
<dbReference type="GO" id="GO:0046167">
    <property type="term" value="P:glycerol-3-phosphate biosynthetic process"/>
    <property type="evidence" value="ECO:0007669"/>
    <property type="project" value="UniProtKB-UniRule"/>
</dbReference>
<feature type="binding site" evidence="13">
    <location>
        <position position="11"/>
    </location>
    <ligand>
        <name>NADPH</name>
        <dbReference type="ChEBI" id="CHEBI:57783"/>
    </ligand>
</feature>
<keyword evidence="3 13" id="KW-0521">NADP</keyword>
<feature type="binding site" evidence="13">
    <location>
        <position position="276"/>
    </location>
    <ligand>
        <name>NADPH</name>
        <dbReference type="ChEBI" id="CHEBI:57783"/>
    </ligand>
</feature>
<comment type="subcellular location">
    <subcellularLocation>
        <location evidence="13">Cytoplasm</location>
    </subcellularLocation>
</comment>
<reference evidence="20 21" key="1">
    <citation type="submission" date="2017-09" db="EMBL/GenBank/DDBJ databases">
        <title>Depth-based differentiation of microbial function through sediment-hosted aquifers and enrichment of novel symbionts in the deep terrestrial subsurface.</title>
        <authorList>
            <person name="Probst A.J."/>
            <person name="Ladd B."/>
            <person name="Jarett J.K."/>
            <person name="Geller-Mcgrath D.E."/>
            <person name="Sieber C.M."/>
            <person name="Emerson J.B."/>
            <person name="Anantharaman K."/>
            <person name="Thomas B.C."/>
            <person name="Malmstrom R."/>
            <person name="Stieglmeier M."/>
            <person name="Klingl A."/>
            <person name="Woyke T."/>
            <person name="Ryan C.M."/>
            <person name="Banfield J.F."/>
        </authorList>
    </citation>
    <scope>NUCLEOTIDE SEQUENCE [LARGE SCALE GENOMIC DNA]</scope>
    <source>
        <strain evidence="20">CG07_land_8_20_14_0_80_42_15</strain>
    </source>
</reference>
<dbReference type="InterPro" id="IPR036291">
    <property type="entry name" value="NAD(P)-bd_dom_sf"/>
</dbReference>
<keyword evidence="6 13" id="KW-0443">Lipid metabolism</keyword>
<evidence type="ECO:0000256" key="11">
    <source>
        <dbReference type="ARBA" id="ARBA00069372"/>
    </source>
</evidence>
<sequence length="328" mass="35849">MKTAILGDGGWGTTLSILLHRKKHDVALWGAFPDYVEFLKKKRENQKFLPGIKIPKGLKITDSLKEAVEGAEVVILAIPSQYMRGILEKLKPLNVKDAVFVNVAKGIENGTLKRMSEVIVDVLGEVKFATLSGPSIAREVAIGIPTTVVISSYDMALAKEMQEFFRTETLRVYTTNDLIGVELGGSLKNIIAIVAGINDGLGFGANSKASILTRGLVEITRLGVAMGAKKETFSGLSGIGDLVTTCISPYGRNRWFGEEIGKGKKLSEIQKETEMVVEGVATAKSAYELAKKYKVDMPITEQVYNILYHNKNPKEAVVELMSRQQKAE</sequence>
<dbReference type="InterPro" id="IPR006109">
    <property type="entry name" value="G3P_DH_NAD-dep_C"/>
</dbReference>
<feature type="binding site" evidence="13">
    <location>
        <position position="105"/>
    </location>
    <ligand>
        <name>sn-glycerol 3-phosphate</name>
        <dbReference type="ChEBI" id="CHEBI:57597"/>
    </ligand>
</feature>
<evidence type="ECO:0000256" key="4">
    <source>
        <dbReference type="ARBA" id="ARBA00023002"/>
    </source>
</evidence>
<dbReference type="FunFam" id="1.10.1040.10:FF:000001">
    <property type="entry name" value="Glycerol-3-phosphate dehydrogenase [NAD(P)+]"/>
    <property type="match status" value="1"/>
</dbReference>
<evidence type="ECO:0000256" key="13">
    <source>
        <dbReference type="HAMAP-Rule" id="MF_00394"/>
    </source>
</evidence>
<dbReference type="PANTHER" id="PTHR11728">
    <property type="entry name" value="GLYCEROL-3-PHOSPHATE DEHYDROGENASE"/>
    <property type="match status" value="1"/>
</dbReference>
<feature type="domain" description="Glycerol-3-phosphate dehydrogenase NAD-dependent N-terminal" evidence="18">
    <location>
        <begin position="3"/>
        <end position="157"/>
    </location>
</feature>
<dbReference type="GO" id="GO:0046168">
    <property type="term" value="P:glycerol-3-phosphate catabolic process"/>
    <property type="evidence" value="ECO:0007669"/>
    <property type="project" value="InterPro"/>
</dbReference>
<keyword evidence="13" id="KW-0963">Cytoplasm</keyword>
<feature type="binding site" evidence="13">
    <location>
        <position position="278"/>
    </location>
    <ligand>
        <name>NADPH</name>
        <dbReference type="ChEBI" id="CHEBI:57783"/>
    </ligand>
</feature>
<keyword evidence="7 13" id="KW-0594">Phospholipid biosynthesis</keyword>
<dbReference type="InterPro" id="IPR011128">
    <property type="entry name" value="G3P_DH_NAD-dep_N"/>
</dbReference>
<feature type="domain" description="Glycerol-3-phosphate dehydrogenase NAD-dependent C-terminal" evidence="19">
    <location>
        <begin position="177"/>
        <end position="317"/>
    </location>
</feature>
<evidence type="ECO:0000256" key="12">
    <source>
        <dbReference type="ARBA" id="ARBA00080511"/>
    </source>
</evidence>
<dbReference type="NCBIfam" id="NF000942">
    <property type="entry name" value="PRK00094.1-4"/>
    <property type="match status" value="1"/>
</dbReference>
<evidence type="ECO:0000259" key="18">
    <source>
        <dbReference type="Pfam" id="PF01210"/>
    </source>
</evidence>
<feature type="binding site" evidence="13">
    <location>
        <position position="137"/>
    </location>
    <ligand>
        <name>NADPH</name>
        <dbReference type="ChEBI" id="CHEBI:57783"/>
    </ligand>
</feature>
<evidence type="ECO:0000256" key="15">
    <source>
        <dbReference type="PIRSR" id="PIRSR000114-2"/>
    </source>
</evidence>
<keyword evidence="5 13" id="KW-0520">NAD</keyword>
<comment type="function">
    <text evidence="13">Catalyzes the reduction of the glycolytic intermediate dihydroxyacetone phosphate (DHAP) to sn-glycerol 3-phosphate (G3P), the key precursor for phospholipid synthesis.</text>
</comment>
<keyword evidence="13" id="KW-0547">Nucleotide-binding</keyword>
<dbReference type="GO" id="GO:0051287">
    <property type="term" value="F:NAD binding"/>
    <property type="evidence" value="ECO:0007669"/>
    <property type="project" value="InterPro"/>
</dbReference>
<dbReference type="UniPathway" id="UPA00940"/>
<comment type="catalytic activity">
    <reaction evidence="9">
        <text>sn-glycerol 3-phosphate + NADP(+) = dihydroxyacetone phosphate + NADPH + H(+)</text>
        <dbReference type="Rhea" id="RHEA:11096"/>
        <dbReference type="ChEBI" id="CHEBI:15378"/>
        <dbReference type="ChEBI" id="CHEBI:57597"/>
        <dbReference type="ChEBI" id="CHEBI:57642"/>
        <dbReference type="ChEBI" id="CHEBI:57783"/>
        <dbReference type="ChEBI" id="CHEBI:58349"/>
        <dbReference type="EC" id="1.1.1.94"/>
    </reaction>
    <physiologicalReaction direction="right-to-left" evidence="9">
        <dbReference type="Rhea" id="RHEA:11098"/>
    </physiologicalReaction>
</comment>
<feature type="active site" description="Proton acceptor" evidence="13 14">
    <location>
        <position position="188"/>
    </location>
</feature>
<dbReference type="NCBIfam" id="NF000940">
    <property type="entry name" value="PRK00094.1-2"/>
    <property type="match status" value="1"/>
</dbReference>
<proteinExistence type="inferred from homology"/>
<keyword evidence="4 13" id="KW-0560">Oxidoreductase</keyword>
<dbReference type="Pfam" id="PF07479">
    <property type="entry name" value="NAD_Gly3P_dh_C"/>
    <property type="match status" value="1"/>
</dbReference>
<gene>
    <name evidence="13 20" type="primary">gpsA</name>
    <name evidence="20" type="ORF">COS99_00925</name>
</gene>
<evidence type="ECO:0000313" key="21">
    <source>
        <dbReference type="Proteomes" id="UP000230052"/>
    </source>
</evidence>
<protein>
    <recommendedName>
        <fullName evidence="11 13">Glycerol-3-phosphate dehydrogenase [NAD(P)+]</fullName>
        <ecNumber evidence="10 13">1.1.1.94</ecNumber>
    </recommendedName>
    <alternativeName>
        <fullName evidence="13">NAD(P)(+)-dependent glycerol-3-phosphate dehydrogenase</fullName>
    </alternativeName>
    <alternativeName>
        <fullName evidence="12 13">NAD(P)H-dependent dihydroxyacetone-phosphate reductase</fullName>
    </alternativeName>
</protein>
<comment type="pathway">
    <text evidence="13">Membrane lipid metabolism; glycerophospholipid metabolism.</text>
</comment>
<evidence type="ECO:0000256" key="14">
    <source>
        <dbReference type="PIRSR" id="PIRSR000114-1"/>
    </source>
</evidence>
<dbReference type="EC" id="1.1.1.94" evidence="10 13"/>
<evidence type="ECO:0000256" key="16">
    <source>
        <dbReference type="PIRSR" id="PIRSR000114-3"/>
    </source>
</evidence>
<feature type="binding site" evidence="15">
    <location>
        <begin position="252"/>
        <end position="253"/>
    </location>
    <ligand>
        <name>substrate</name>
    </ligand>
</feature>
<evidence type="ECO:0000256" key="3">
    <source>
        <dbReference type="ARBA" id="ARBA00022857"/>
    </source>
</evidence>
<dbReference type="PIRSF" id="PIRSF000114">
    <property type="entry name" value="Glycerol-3-P_dh"/>
    <property type="match status" value="1"/>
</dbReference>
<dbReference type="Gene3D" id="1.10.1040.10">
    <property type="entry name" value="N-(1-d-carboxylethyl)-l-norvaline Dehydrogenase, domain 2"/>
    <property type="match status" value="1"/>
</dbReference>
<dbReference type="EMBL" id="PEWV01000010">
    <property type="protein sequence ID" value="PIU42333.1"/>
    <property type="molecule type" value="Genomic_DNA"/>
</dbReference>
<feature type="binding site" evidence="16">
    <location>
        <begin position="7"/>
        <end position="12"/>
    </location>
    <ligand>
        <name>NAD(+)</name>
        <dbReference type="ChEBI" id="CHEBI:57540"/>
    </ligand>
</feature>
<dbReference type="GO" id="GO:0006650">
    <property type="term" value="P:glycerophospholipid metabolic process"/>
    <property type="evidence" value="ECO:0007669"/>
    <property type="project" value="UniProtKB-UniRule"/>
</dbReference>
<dbReference type="InterPro" id="IPR006168">
    <property type="entry name" value="G3P_DH_NAD-dep"/>
</dbReference>
<feature type="binding site" evidence="16">
    <location>
        <position position="252"/>
    </location>
    <ligand>
        <name>NAD(+)</name>
        <dbReference type="ChEBI" id="CHEBI:57540"/>
    </ligand>
</feature>
<evidence type="ECO:0000256" key="2">
    <source>
        <dbReference type="ARBA" id="ARBA00022516"/>
    </source>
</evidence>
<evidence type="ECO:0000256" key="1">
    <source>
        <dbReference type="ARBA" id="ARBA00011009"/>
    </source>
</evidence>
<feature type="binding site" evidence="15">
    <location>
        <position position="105"/>
    </location>
    <ligand>
        <name>substrate</name>
    </ligand>
</feature>
<dbReference type="GO" id="GO:0141153">
    <property type="term" value="F:glycerol-3-phosphate dehydrogenase (NADP+) activity"/>
    <property type="evidence" value="ECO:0007669"/>
    <property type="project" value="RHEA"/>
</dbReference>
<dbReference type="PRINTS" id="PR00077">
    <property type="entry name" value="GPDHDRGNASE"/>
</dbReference>
<dbReference type="HAMAP" id="MF_00394">
    <property type="entry name" value="NAD_Glyc3P_dehydrog"/>
    <property type="match status" value="1"/>
</dbReference>
<dbReference type="PANTHER" id="PTHR11728:SF1">
    <property type="entry name" value="GLYCEROL-3-PHOSPHATE DEHYDROGENASE [NAD(+)] 2, CHLOROPLASTIC"/>
    <property type="match status" value="1"/>
</dbReference>
<dbReference type="GO" id="GO:0005975">
    <property type="term" value="P:carbohydrate metabolic process"/>
    <property type="evidence" value="ECO:0007669"/>
    <property type="project" value="InterPro"/>
</dbReference>
<dbReference type="FunFam" id="3.40.50.720:FF:000019">
    <property type="entry name" value="Glycerol-3-phosphate dehydrogenase [NAD(P)+]"/>
    <property type="match status" value="1"/>
</dbReference>
<evidence type="ECO:0000256" key="5">
    <source>
        <dbReference type="ARBA" id="ARBA00023027"/>
    </source>
</evidence>
<dbReference type="Gene3D" id="3.40.50.720">
    <property type="entry name" value="NAD(P)-binding Rossmann-like Domain"/>
    <property type="match status" value="1"/>
</dbReference>
<dbReference type="GO" id="GO:0008654">
    <property type="term" value="P:phospholipid biosynthetic process"/>
    <property type="evidence" value="ECO:0007669"/>
    <property type="project" value="UniProtKB-KW"/>
</dbReference>
<dbReference type="GO" id="GO:0005829">
    <property type="term" value="C:cytosol"/>
    <property type="evidence" value="ECO:0007669"/>
    <property type="project" value="TreeGrafter"/>
</dbReference>
<feature type="binding site" evidence="13">
    <location>
        <position position="133"/>
    </location>
    <ligand>
        <name>sn-glycerol 3-phosphate</name>
        <dbReference type="ChEBI" id="CHEBI:57597"/>
    </ligand>
</feature>
<evidence type="ECO:0000256" key="7">
    <source>
        <dbReference type="ARBA" id="ARBA00023209"/>
    </source>
</evidence>
<feature type="binding site" evidence="13">
    <location>
        <position position="135"/>
    </location>
    <ligand>
        <name>sn-glycerol 3-phosphate</name>
        <dbReference type="ChEBI" id="CHEBI:57597"/>
    </ligand>
</feature>
<feature type="binding site" evidence="13">
    <location>
        <position position="188"/>
    </location>
    <ligand>
        <name>sn-glycerol 3-phosphate</name>
        <dbReference type="ChEBI" id="CHEBI:57597"/>
    </ligand>
</feature>
<keyword evidence="8 13" id="KW-1208">Phospholipid metabolism</keyword>
<feature type="binding site" evidence="13">
    <location>
        <position position="253"/>
    </location>
    <ligand>
        <name>sn-glycerol 3-phosphate</name>
        <dbReference type="ChEBI" id="CHEBI:57597"/>
    </ligand>
</feature>
<accession>A0A2J0L2L1</accession>
<feature type="binding site" evidence="13">
    <location>
        <position position="241"/>
    </location>
    <ligand>
        <name>sn-glycerol 3-phosphate</name>
        <dbReference type="ChEBI" id="CHEBI:57597"/>
    </ligand>
</feature>
<dbReference type="GO" id="GO:0141152">
    <property type="term" value="F:glycerol-3-phosphate dehydrogenase (NAD+) activity"/>
    <property type="evidence" value="ECO:0007669"/>
    <property type="project" value="RHEA"/>
</dbReference>
<dbReference type="InterPro" id="IPR013328">
    <property type="entry name" value="6PGD_dom2"/>
</dbReference>
<keyword evidence="2 13" id="KW-0444">Lipid biosynthesis</keyword>
<dbReference type="InterPro" id="IPR008927">
    <property type="entry name" value="6-PGluconate_DH-like_C_sf"/>
</dbReference>
<evidence type="ECO:0000256" key="6">
    <source>
        <dbReference type="ARBA" id="ARBA00023098"/>
    </source>
</evidence>
<comment type="catalytic activity">
    <reaction evidence="13">
        <text>sn-glycerol 3-phosphate + NAD(+) = dihydroxyacetone phosphate + NADH + H(+)</text>
        <dbReference type="Rhea" id="RHEA:11092"/>
        <dbReference type="ChEBI" id="CHEBI:15378"/>
        <dbReference type="ChEBI" id="CHEBI:57540"/>
        <dbReference type="ChEBI" id="CHEBI:57597"/>
        <dbReference type="ChEBI" id="CHEBI:57642"/>
        <dbReference type="ChEBI" id="CHEBI:57945"/>
        <dbReference type="EC" id="1.1.1.94"/>
    </reaction>
</comment>
<comment type="caution">
    <text evidence="20">The sequence shown here is derived from an EMBL/GenBank/DDBJ whole genome shotgun (WGS) entry which is preliminary data.</text>
</comment>
<evidence type="ECO:0000256" key="17">
    <source>
        <dbReference type="RuleBase" id="RU000437"/>
    </source>
</evidence>
<comment type="similarity">
    <text evidence="1 13 17">Belongs to the NAD-dependent glycerol-3-phosphate dehydrogenase family.</text>
</comment>
<dbReference type="SUPFAM" id="SSF48179">
    <property type="entry name" value="6-phosphogluconate dehydrogenase C-terminal domain-like"/>
    <property type="match status" value="1"/>
</dbReference>
<dbReference type="Proteomes" id="UP000230052">
    <property type="component" value="Unassembled WGS sequence"/>
</dbReference>
<evidence type="ECO:0000259" key="19">
    <source>
        <dbReference type="Pfam" id="PF07479"/>
    </source>
</evidence>